<evidence type="ECO:0000313" key="4">
    <source>
        <dbReference type="Proteomes" id="UP000523000"/>
    </source>
</evidence>
<name>A0A839QKV2_9MICC</name>
<protein>
    <submittedName>
        <fullName evidence="3">Uncharacterized protein</fullName>
    </submittedName>
</protein>
<keyword evidence="4" id="KW-1185">Reference proteome</keyword>
<feature type="compositionally biased region" description="Polar residues" evidence="1">
    <location>
        <begin position="82"/>
        <end position="96"/>
    </location>
</feature>
<dbReference type="Proteomes" id="UP000523000">
    <property type="component" value="Unassembled WGS sequence"/>
</dbReference>
<proteinExistence type="predicted"/>
<comment type="caution">
    <text evidence="3">The sequence shown here is derived from an EMBL/GenBank/DDBJ whole genome shotgun (WGS) entry which is preliminary data.</text>
</comment>
<dbReference type="AlphaFoldDB" id="A0A839QKV2"/>
<evidence type="ECO:0000313" key="3">
    <source>
        <dbReference type="EMBL" id="MBB2996243.1"/>
    </source>
</evidence>
<organism evidence="3 4">
    <name type="scientific">Paeniglutamicibacter cryotolerans</name>
    <dbReference type="NCBI Taxonomy" id="670079"/>
    <lineage>
        <taxon>Bacteria</taxon>
        <taxon>Bacillati</taxon>
        <taxon>Actinomycetota</taxon>
        <taxon>Actinomycetes</taxon>
        <taxon>Micrococcales</taxon>
        <taxon>Micrococcaceae</taxon>
        <taxon>Paeniglutamicibacter</taxon>
    </lineage>
</organism>
<gene>
    <name evidence="3" type="ORF">E9229_002434</name>
</gene>
<keyword evidence="2" id="KW-0812">Transmembrane</keyword>
<feature type="region of interest" description="Disordered" evidence="1">
    <location>
        <begin position="69"/>
        <end position="105"/>
    </location>
</feature>
<sequence length="105" mass="10435">MITAAATVGPVAGNVPTGLTRTNGSGLPVAFVLAAVIGLRFFVGYAAKDGQEVNSGAFHAQAARALGKPAAATSRGWPVRSASPSGSGTREPSATARNCAAGRPW</sequence>
<dbReference type="RefSeq" id="WP_183511488.1">
    <property type="nucleotide sequence ID" value="NZ_BAABGK010000102.1"/>
</dbReference>
<evidence type="ECO:0000256" key="1">
    <source>
        <dbReference type="SAM" id="MobiDB-lite"/>
    </source>
</evidence>
<dbReference type="EMBL" id="JACHVS010000001">
    <property type="protein sequence ID" value="MBB2996243.1"/>
    <property type="molecule type" value="Genomic_DNA"/>
</dbReference>
<reference evidence="3 4" key="1">
    <citation type="submission" date="2020-08" db="EMBL/GenBank/DDBJ databases">
        <title>Sequencing the genomes of 1000 actinobacteria strains.</title>
        <authorList>
            <person name="Klenk H.-P."/>
        </authorList>
    </citation>
    <scope>NUCLEOTIDE SEQUENCE [LARGE SCALE GENOMIC DNA]</scope>
    <source>
        <strain evidence="3 4">DSM 22826</strain>
    </source>
</reference>
<accession>A0A839QKV2</accession>
<evidence type="ECO:0000256" key="2">
    <source>
        <dbReference type="SAM" id="Phobius"/>
    </source>
</evidence>
<keyword evidence="2" id="KW-0472">Membrane</keyword>
<feature type="transmembrane region" description="Helical" evidence="2">
    <location>
        <begin position="25"/>
        <end position="43"/>
    </location>
</feature>
<keyword evidence="2" id="KW-1133">Transmembrane helix</keyword>